<keyword evidence="2 9" id="KW-0378">Hydrolase</keyword>
<dbReference type="EC" id="5.6.2.4" evidence="7"/>
<evidence type="ECO:0000256" key="8">
    <source>
        <dbReference type="ARBA" id="ARBA00048988"/>
    </source>
</evidence>
<dbReference type="InterPro" id="IPR014017">
    <property type="entry name" value="DNA_helicase_UvrD-like_C"/>
</dbReference>
<dbReference type="GO" id="GO:0043138">
    <property type="term" value="F:3'-5' DNA helicase activity"/>
    <property type="evidence" value="ECO:0007669"/>
    <property type="project" value="UniProtKB-EC"/>
</dbReference>
<dbReference type="AlphaFoldDB" id="A0A653AYP3"/>
<dbReference type="SUPFAM" id="SSF52540">
    <property type="entry name" value="P-loop containing nucleoside triphosphate hydrolases"/>
    <property type="match status" value="1"/>
</dbReference>
<comment type="catalytic activity">
    <reaction evidence="6">
        <text>Couples ATP hydrolysis with the unwinding of duplex DNA by translocating in the 3'-5' direction.</text>
        <dbReference type="EC" id="5.6.2.4"/>
    </reaction>
</comment>
<keyword evidence="1" id="KW-0547">Nucleotide-binding</keyword>
<dbReference type="GO" id="GO:0005524">
    <property type="term" value="F:ATP binding"/>
    <property type="evidence" value="ECO:0007669"/>
    <property type="project" value="UniProtKB-UniRule"/>
</dbReference>
<dbReference type="InterPro" id="IPR014016">
    <property type="entry name" value="UvrD-like_ATP-bd"/>
</dbReference>
<dbReference type="Pfam" id="PF13361">
    <property type="entry name" value="UvrD_C"/>
    <property type="match status" value="1"/>
</dbReference>
<keyword evidence="5" id="KW-0413">Isomerase</keyword>
<accession>A0A653AYP3</accession>
<dbReference type="Pfam" id="PF00580">
    <property type="entry name" value="UvrD-helicase"/>
    <property type="match status" value="1"/>
</dbReference>
<dbReference type="GO" id="GO:0003677">
    <property type="term" value="F:DNA binding"/>
    <property type="evidence" value="ECO:0007669"/>
    <property type="project" value="InterPro"/>
</dbReference>
<sequence>MGMDFRIADTFTDSLARLTGEEQKAAKMTAFDLQLNPANPGMSFHKLDKAKDKNFWSVRVSSDIRIIVHRGDSSLLLCYVDHHDKAYAWAERRKLETHPKTGAAQLVEIRETVQEILVPVYVQQKLDAVLLFSGVSDDELLSYGVPPEWLVDVKQATENSLLTLTDHLPAEASEALLELATGGKPRILDFLADQKSPFDHPDAQRRFRVMADVEELQRALDCPWEKWTVFLHPEQRQLVERDYSGPARVSGSAGTGKTVVALHRAAVLVRANPESRVLLTTFSNTLANALHAKLKWLLSNEPRLAERIDVYSLEAIGLRLYKSRIGAVSVASREQIRSLIDEASHAVGGHKFSLHFLLTEWEQVVDAWQLKGWEAYRDVARLGRKTRLPEAQRKVLWSIFERVQIELKVLNVVTMSEVFTILAGKVAESDKVIFDHAIVDEAQDIGVAQLRFLAAIGGSRPNALFFAGDLGQRIFQQSFSWKSLGVDVRGRSRTLRINYRTSHQIRLQADRLLGPMVSDVDGITEDRSDTVSVFNGPQPTVHVLKTIRDEIESVASWISARSQAGFVPHEFGVFVRSEAQVDRASQAVAAAGLPFKVLDEHVDTESGCVSIGTMHLAKGLEFRAVVVMACDDEVIPLQERIETVGDDADLQEVYDTERHLLYVACTRARDELLVTSVSPASEFLDDLVMHR</sequence>
<evidence type="ECO:0000256" key="2">
    <source>
        <dbReference type="ARBA" id="ARBA00022801"/>
    </source>
</evidence>
<dbReference type="InterPro" id="IPR027417">
    <property type="entry name" value="P-loop_NTPase"/>
</dbReference>
<dbReference type="PROSITE" id="PS51198">
    <property type="entry name" value="UVRD_HELICASE_ATP_BIND"/>
    <property type="match status" value="1"/>
</dbReference>
<proteinExistence type="predicted"/>
<dbReference type="PANTHER" id="PTHR11070:SF45">
    <property type="entry name" value="DNA 3'-5' HELICASE"/>
    <property type="match status" value="1"/>
</dbReference>
<evidence type="ECO:0000256" key="7">
    <source>
        <dbReference type="ARBA" id="ARBA00034808"/>
    </source>
</evidence>
<dbReference type="SUPFAM" id="SSF143011">
    <property type="entry name" value="RelE-like"/>
    <property type="match status" value="1"/>
</dbReference>
<dbReference type="PANTHER" id="PTHR11070">
    <property type="entry name" value="UVRD / RECB / PCRA DNA HELICASE FAMILY MEMBER"/>
    <property type="match status" value="1"/>
</dbReference>
<dbReference type="GO" id="GO:0016887">
    <property type="term" value="F:ATP hydrolysis activity"/>
    <property type="evidence" value="ECO:0007669"/>
    <property type="project" value="RHEA"/>
</dbReference>
<dbReference type="InterPro" id="IPR000212">
    <property type="entry name" value="DNA_helicase_UvrD/REP"/>
</dbReference>
<dbReference type="GO" id="GO:0005829">
    <property type="term" value="C:cytosol"/>
    <property type="evidence" value="ECO:0007669"/>
    <property type="project" value="TreeGrafter"/>
</dbReference>
<reference evidence="9" key="1">
    <citation type="submission" date="2018-11" db="EMBL/GenBank/DDBJ databases">
        <authorList>
            <consortium name="Genoscope - CEA"/>
            <person name="William W."/>
        </authorList>
    </citation>
    <scope>NUCLEOTIDE SEQUENCE [LARGE SCALE GENOMIC DNA]</scope>
    <source>
        <strain evidence="9">T9AD</strain>
    </source>
</reference>
<dbReference type="GO" id="GO:0000725">
    <property type="term" value="P:recombinational repair"/>
    <property type="evidence" value="ECO:0007669"/>
    <property type="project" value="TreeGrafter"/>
</dbReference>
<organism evidence="9">
    <name type="scientific">Ectopseudomonas oleovorans</name>
    <name type="common">Pseudomonas oleovorans</name>
    <dbReference type="NCBI Taxonomy" id="301"/>
    <lineage>
        <taxon>Bacteria</taxon>
        <taxon>Pseudomonadati</taxon>
        <taxon>Pseudomonadota</taxon>
        <taxon>Gammaproteobacteria</taxon>
        <taxon>Pseudomonadales</taxon>
        <taxon>Pseudomonadaceae</taxon>
        <taxon>Ectopseudomonas</taxon>
    </lineage>
</organism>
<evidence type="ECO:0000313" key="9">
    <source>
        <dbReference type="EMBL" id="VDN61206.1"/>
    </source>
</evidence>
<evidence type="ECO:0000256" key="1">
    <source>
        <dbReference type="ARBA" id="ARBA00022741"/>
    </source>
</evidence>
<dbReference type="InterPro" id="IPR035093">
    <property type="entry name" value="RelE/ParE_toxin_dom_sf"/>
</dbReference>
<evidence type="ECO:0000256" key="3">
    <source>
        <dbReference type="ARBA" id="ARBA00022806"/>
    </source>
</evidence>
<comment type="catalytic activity">
    <reaction evidence="8">
        <text>ATP + H2O = ADP + phosphate + H(+)</text>
        <dbReference type="Rhea" id="RHEA:13065"/>
        <dbReference type="ChEBI" id="CHEBI:15377"/>
        <dbReference type="ChEBI" id="CHEBI:15378"/>
        <dbReference type="ChEBI" id="CHEBI:30616"/>
        <dbReference type="ChEBI" id="CHEBI:43474"/>
        <dbReference type="ChEBI" id="CHEBI:456216"/>
        <dbReference type="EC" id="5.6.2.4"/>
    </reaction>
</comment>
<name>A0A653AYP3_ECTOL</name>
<keyword evidence="3 9" id="KW-0347">Helicase</keyword>
<evidence type="ECO:0000256" key="5">
    <source>
        <dbReference type="ARBA" id="ARBA00023235"/>
    </source>
</evidence>
<dbReference type="Gene3D" id="3.40.50.300">
    <property type="entry name" value="P-loop containing nucleotide triphosphate hydrolases"/>
    <property type="match status" value="2"/>
</dbReference>
<evidence type="ECO:0000256" key="6">
    <source>
        <dbReference type="ARBA" id="ARBA00034617"/>
    </source>
</evidence>
<gene>
    <name evidence="9" type="ORF">POT9AD_0215</name>
</gene>
<evidence type="ECO:0000256" key="4">
    <source>
        <dbReference type="ARBA" id="ARBA00022840"/>
    </source>
</evidence>
<protein>
    <recommendedName>
        <fullName evidence="7">DNA 3'-5' helicase</fullName>
        <ecNumber evidence="7">5.6.2.4</ecNumber>
    </recommendedName>
</protein>
<keyword evidence="4" id="KW-0067">ATP-binding</keyword>
<dbReference type="EMBL" id="LR130779">
    <property type="protein sequence ID" value="VDN61206.1"/>
    <property type="molecule type" value="Genomic_DNA"/>
</dbReference>